<dbReference type="AlphaFoldDB" id="A0A2A7FNV6"/>
<name>A0A2A7FNV6_BACCE</name>
<protein>
    <submittedName>
        <fullName evidence="1">Uncharacterized protein</fullName>
    </submittedName>
</protein>
<evidence type="ECO:0000313" key="2">
    <source>
        <dbReference type="Proteomes" id="UP000223777"/>
    </source>
</evidence>
<organism evidence="1 2">
    <name type="scientific">Bacillus cereus</name>
    <dbReference type="NCBI Taxonomy" id="1396"/>
    <lineage>
        <taxon>Bacteria</taxon>
        <taxon>Bacillati</taxon>
        <taxon>Bacillota</taxon>
        <taxon>Bacilli</taxon>
        <taxon>Bacillales</taxon>
        <taxon>Bacillaceae</taxon>
        <taxon>Bacillus</taxon>
        <taxon>Bacillus cereus group</taxon>
    </lineage>
</organism>
<comment type="caution">
    <text evidence="1">The sequence shown here is derived from an EMBL/GenBank/DDBJ whole genome shotgun (WGS) entry which is preliminary data.</text>
</comment>
<reference evidence="1 2" key="1">
    <citation type="submission" date="2017-09" db="EMBL/GenBank/DDBJ databases">
        <title>Large-scale bioinformatics analysis of Bacillus genomes uncovers conserved roles of natural products in bacterial physiology.</title>
        <authorList>
            <consortium name="Agbiome Team Llc"/>
            <person name="Bleich R.M."/>
            <person name="Grubbs K.J."/>
            <person name="Santa Maria K.C."/>
            <person name="Allen S.E."/>
            <person name="Farag S."/>
            <person name="Shank E.A."/>
            <person name="Bowers A."/>
        </authorList>
    </citation>
    <scope>NUCLEOTIDE SEQUENCE [LARGE SCALE GENOMIC DNA]</scope>
    <source>
        <strain evidence="1 2">AFS050027</strain>
    </source>
</reference>
<dbReference type="GeneID" id="51137320"/>
<dbReference type="Proteomes" id="UP000223777">
    <property type="component" value="Unassembled WGS sequence"/>
</dbReference>
<proteinExistence type="predicted"/>
<accession>A0A2A7FNV6</accession>
<dbReference type="RefSeq" id="WP_097883536.1">
    <property type="nucleotide sequence ID" value="NZ_NUIL01000015.1"/>
</dbReference>
<dbReference type="EMBL" id="NUIL01000015">
    <property type="protein sequence ID" value="PGO29226.1"/>
    <property type="molecule type" value="Genomic_DNA"/>
</dbReference>
<evidence type="ECO:0000313" key="1">
    <source>
        <dbReference type="EMBL" id="PGO29226.1"/>
    </source>
</evidence>
<gene>
    <name evidence="1" type="ORF">CN984_12425</name>
</gene>
<sequence length="90" mass="10463">MLKKLLIVVFGKFTRSHAKEIAKAQKWIDSAQMQFATAIEEAELAEKKFNELAQKKEEQIQKMMDELNEASKKASQAETFKNKIKQFIEE</sequence>